<gene>
    <name evidence="1" type="ORF">PHPALM_28019</name>
</gene>
<evidence type="ECO:0000313" key="1">
    <source>
        <dbReference type="EMBL" id="POM62782.1"/>
    </source>
</evidence>
<accession>A0A2P4XB45</accession>
<dbReference type="AlphaFoldDB" id="A0A2P4XB45"/>
<protein>
    <submittedName>
        <fullName evidence="1">Uncharacterized protein</fullName>
    </submittedName>
</protein>
<dbReference type="OrthoDB" id="6226438at2759"/>
<sequence>MPTQARLPKHTVAEKQRVLDAHRAGRADRLMVAASNGFPRSIAYALVDRGRADNKRRGGARRSVTKVTPAIKYALETYLDDNCTYTLETMKKMLIADVPMTCNNMTNKMKRQVFASRLKERQYKGDCIVYFDVTNVNVYCKRGRGRAKRGELAVVAMVPSKGPNLQIQCAVNSTISVVLYRLQRGSIKMEEMLTHRQTEERITERDGMVLPRLAPYSPMCNPIENCFSVLKSHIKEHLARDSEAICDRSNMVDVGGAPLTISERQMRFLERAAKTSMKHVTPTLVAQMELHARDAVNAAENMKDMCYGE</sequence>
<dbReference type="GO" id="GO:0003676">
    <property type="term" value="F:nucleic acid binding"/>
    <property type="evidence" value="ECO:0007669"/>
    <property type="project" value="InterPro"/>
</dbReference>
<keyword evidence="2" id="KW-1185">Reference proteome</keyword>
<organism evidence="1 2">
    <name type="scientific">Phytophthora palmivora</name>
    <dbReference type="NCBI Taxonomy" id="4796"/>
    <lineage>
        <taxon>Eukaryota</taxon>
        <taxon>Sar</taxon>
        <taxon>Stramenopiles</taxon>
        <taxon>Oomycota</taxon>
        <taxon>Peronosporomycetes</taxon>
        <taxon>Peronosporales</taxon>
        <taxon>Peronosporaceae</taxon>
        <taxon>Phytophthora</taxon>
    </lineage>
</organism>
<proteinExistence type="predicted"/>
<dbReference type="InterPro" id="IPR036397">
    <property type="entry name" value="RNaseH_sf"/>
</dbReference>
<dbReference type="EMBL" id="NCKW01015499">
    <property type="protein sequence ID" value="POM62782.1"/>
    <property type="molecule type" value="Genomic_DNA"/>
</dbReference>
<evidence type="ECO:0000313" key="2">
    <source>
        <dbReference type="Proteomes" id="UP000237271"/>
    </source>
</evidence>
<dbReference type="Gene3D" id="3.30.420.10">
    <property type="entry name" value="Ribonuclease H-like superfamily/Ribonuclease H"/>
    <property type="match status" value="1"/>
</dbReference>
<dbReference type="Proteomes" id="UP000237271">
    <property type="component" value="Unassembled WGS sequence"/>
</dbReference>
<name>A0A2P4XB45_9STRA</name>
<comment type="caution">
    <text evidence="1">The sequence shown here is derived from an EMBL/GenBank/DDBJ whole genome shotgun (WGS) entry which is preliminary data.</text>
</comment>
<reference evidence="1 2" key="1">
    <citation type="journal article" date="2017" name="Genome Biol. Evol.">
        <title>Phytophthora megakarya and P. palmivora, closely related causal agents of cacao black pod rot, underwent increases in genome sizes and gene numbers by different mechanisms.</title>
        <authorList>
            <person name="Ali S.S."/>
            <person name="Shao J."/>
            <person name="Lary D.J."/>
            <person name="Kronmiller B."/>
            <person name="Shen D."/>
            <person name="Strem M.D."/>
            <person name="Amoako-Attah I."/>
            <person name="Akrofi A.Y."/>
            <person name="Begoude B.A."/>
            <person name="Ten Hoopen G.M."/>
            <person name="Coulibaly K."/>
            <person name="Kebe B.I."/>
            <person name="Melnick R.L."/>
            <person name="Guiltinan M.J."/>
            <person name="Tyler B.M."/>
            <person name="Meinhardt L.W."/>
            <person name="Bailey B.A."/>
        </authorList>
    </citation>
    <scope>NUCLEOTIDE SEQUENCE [LARGE SCALE GENOMIC DNA]</scope>
    <source>
        <strain evidence="2">sbr112.9</strain>
    </source>
</reference>